<evidence type="ECO:0000256" key="1">
    <source>
        <dbReference type="SAM" id="Phobius"/>
    </source>
</evidence>
<dbReference type="RefSeq" id="WP_283487643.1">
    <property type="nucleotide sequence ID" value="NZ_CP125947.1"/>
</dbReference>
<evidence type="ECO:0008006" key="4">
    <source>
        <dbReference type="Google" id="ProtNLM"/>
    </source>
</evidence>
<organism evidence="2 3">
    <name type="scientific">Comamonas resistens</name>
    <dbReference type="NCBI Taxonomy" id="3046670"/>
    <lineage>
        <taxon>Bacteria</taxon>
        <taxon>Pseudomonadati</taxon>
        <taxon>Pseudomonadota</taxon>
        <taxon>Betaproteobacteria</taxon>
        <taxon>Burkholderiales</taxon>
        <taxon>Comamonadaceae</taxon>
        <taxon>Comamonas</taxon>
    </lineage>
</organism>
<keyword evidence="1" id="KW-1133">Transmembrane helix</keyword>
<dbReference type="EMBL" id="CP125947">
    <property type="protein sequence ID" value="WHS66566.1"/>
    <property type="molecule type" value="Genomic_DNA"/>
</dbReference>
<gene>
    <name evidence="2" type="ORF">QMY55_05360</name>
</gene>
<name>A0ABY8SWE1_9BURK</name>
<keyword evidence="1" id="KW-0812">Transmembrane</keyword>
<evidence type="ECO:0000313" key="2">
    <source>
        <dbReference type="EMBL" id="WHS66566.1"/>
    </source>
</evidence>
<evidence type="ECO:0000313" key="3">
    <source>
        <dbReference type="Proteomes" id="UP001240697"/>
    </source>
</evidence>
<reference evidence="2 3" key="1">
    <citation type="submission" date="2023-05" db="EMBL/GenBank/DDBJ databases">
        <authorList>
            <person name="Yin Y."/>
            <person name="Lu Z."/>
        </authorList>
    </citation>
    <scope>NUCLEOTIDE SEQUENCE [LARGE SCALE GENOMIC DNA]</scope>
    <source>
        <strain evidence="2 3">ZM22</strain>
    </source>
</reference>
<keyword evidence="3" id="KW-1185">Reference proteome</keyword>
<proteinExistence type="predicted"/>
<keyword evidence="1" id="KW-0472">Membrane</keyword>
<dbReference type="Proteomes" id="UP001240697">
    <property type="component" value="Chromosome"/>
</dbReference>
<protein>
    <recommendedName>
        <fullName evidence="4">Toxin CptA</fullName>
    </recommendedName>
</protein>
<feature type="transmembrane region" description="Helical" evidence="1">
    <location>
        <begin position="46"/>
        <end position="67"/>
    </location>
</feature>
<sequence length="160" mass="18019">MSTRYHAPAVSYGFERPGLAAAALALSWLLLATVLLAWCHMAQWHGVQLLTAFAVSMLAAGLLFGQWRDWPRGRLRWDGEQWRVDLADQVGKQGRFVQLKVGLDGGNWLWLSAASLSPSQSLPFKRKVLWILLRRQHSPVQWGDLRRAVYSSVVLLAEQG</sequence>
<accession>A0ABY8SWE1</accession>